<accession>A0AAW7ZBD0</accession>
<reference evidence="5" key="2">
    <citation type="submission" date="2023-03" db="EMBL/GenBank/DDBJ databases">
        <authorList>
            <person name="Zhang Z."/>
        </authorList>
    </citation>
    <scope>NUCLEOTIDE SEQUENCE</scope>
    <source>
        <strain evidence="5">DSA</strain>
    </source>
</reference>
<organism evidence="5 6">
    <name type="scientific">Desulforamulus aquiferis</name>
    <dbReference type="NCBI Taxonomy" id="1397668"/>
    <lineage>
        <taxon>Bacteria</taxon>
        <taxon>Bacillati</taxon>
        <taxon>Bacillota</taxon>
        <taxon>Clostridia</taxon>
        <taxon>Eubacteriales</taxon>
        <taxon>Peptococcaceae</taxon>
        <taxon>Desulforamulus</taxon>
    </lineage>
</organism>
<dbReference type="GO" id="GO:0003700">
    <property type="term" value="F:DNA-binding transcription factor activity"/>
    <property type="evidence" value="ECO:0007669"/>
    <property type="project" value="InterPro"/>
</dbReference>
<dbReference type="SMART" id="SM00347">
    <property type="entry name" value="HTH_MARR"/>
    <property type="match status" value="1"/>
</dbReference>
<evidence type="ECO:0000256" key="1">
    <source>
        <dbReference type="ARBA" id="ARBA00023015"/>
    </source>
</evidence>
<dbReference type="InterPro" id="IPR000835">
    <property type="entry name" value="HTH_MarR-typ"/>
</dbReference>
<dbReference type="InterPro" id="IPR036388">
    <property type="entry name" value="WH-like_DNA-bd_sf"/>
</dbReference>
<dbReference type="Gene3D" id="1.10.10.10">
    <property type="entry name" value="Winged helix-like DNA-binding domain superfamily/Winged helix DNA-binding domain"/>
    <property type="match status" value="1"/>
</dbReference>
<dbReference type="EMBL" id="JARPTC010000006">
    <property type="protein sequence ID" value="MDO7786652.1"/>
    <property type="molecule type" value="Genomic_DNA"/>
</dbReference>
<dbReference type="RefSeq" id="WP_304541721.1">
    <property type="nucleotide sequence ID" value="NZ_JARPTC010000006.1"/>
</dbReference>
<evidence type="ECO:0000313" key="5">
    <source>
        <dbReference type="EMBL" id="MDO7786652.1"/>
    </source>
</evidence>
<dbReference type="GO" id="GO:0003677">
    <property type="term" value="F:DNA binding"/>
    <property type="evidence" value="ECO:0007669"/>
    <property type="project" value="UniProtKB-KW"/>
</dbReference>
<evidence type="ECO:0000256" key="2">
    <source>
        <dbReference type="ARBA" id="ARBA00023125"/>
    </source>
</evidence>
<dbReference type="PROSITE" id="PS50995">
    <property type="entry name" value="HTH_MARR_2"/>
    <property type="match status" value="1"/>
</dbReference>
<evidence type="ECO:0000313" key="6">
    <source>
        <dbReference type="Proteomes" id="UP001172911"/>
    </source>
</evidence>
<dbReference type="AlphaFoldDB" id="A0AAW7ZBD0"/>
<dbReference type="InterPro" id="IPR036390">
    <property type="entry name" value="WH_DNA-bd_sf"/>
</dbReference>
<dbReference type="Pfam" id="PF01047">
    <property type="entry name" value="MarR"/>
    <property type="match status" value="1"/>
</dbReference>
<proteinExistence type="predicted"/>
<sequence length="144" mass="16884">MVDKKKIVIEIDNLYEKITIENNCQVKELLHHTITPSQFVLLKLISTNENCKAADIAHILGISPAATTTILDRLYKNDWIERVRSEKDRRIVWLKLTQKGFKVLDEIDTKRLELLFDRFKNLSEEELNMIKGAYQMVLRSLKNN</sequence>
<dbReference type="PANTHER" id="PTHR42756:SF1">
    <property type="entry name" value="TRANSCRIPTIONAL REPRESSOR OF EMRAB OPERON"/>
    <property type="match status" value="1"/>
</dbReference>
<keyword evidence="6" id="KW-1185">Reference proteome</keyword>
<keyword evidence="1" id="KW-0805">Transcription regulation</keyword>
<evidence type="ECO:0000256" key="3">
    <source>
        <dbReference type="ARBA" id="ARBA00023163"/>
    </source>
</evidence>
<evidence type="ECO:0000259" key="4">
    <source>
        <dbReference type="PROSITE" id="PS50995"/>
    </source>
</evidence>
<dbReference type="PRINTS" id="PR00598">
    <property type="entry name" value="HTHMARR"/>
</dbReference>
<gene>
    <name evidence="5" type="ORF">P6N53_05370</name>
</gene>
<name>A0AAW7ZBD0_9FIRM</name>
<dbReference type="SUPFAM" id="SSF46785">
    <property type="entry name" value="Winged helix' DNA-binding domain"/>
    <property type="match status" value="1"/>
</dbReference>
<dbReference type="PANTHER" id="PTHR42756">
    <property type="entry name" value="TRANSCRIPTIONAL REGULATOR, MARR"/>
    <property type="match status" value="1"/>
</dbReference>
<reference evidence="5" key="1">
    <citation type="journal article" date="2023" name="J. Hazard. Mater.">
        <title>Anaerobic biodegradation of pyrene and benzo[a]pyrene by a new sulfate-reducing Desulforamulus aquiferis strain DSA.</title>
        <authorList>
            <person name="Zhang Z."/>
            <person name="Sun J."/>
            <person name="Gong X."/>
            <person name="Wang C."/>
            <person name="Wang H."/>
        </authorList>
    </citation>
    <scope>NUCLEOTIDE SEQUENCE</scope>
    <source>
        <strain evidence="5">DSA</strain>
    </source>
</reference>
<keyword evidence="2" id="KW-0238">DNA-binding</keyword>
<feature type="domain" description="HTH marR-type" evidence="4">
    <location>
        <begin position="1"/>
        <end position="139"/>
    </location>
</feature>
<protein>
    <submittedName>
        <fullName evidence="5">MarR family transcriptional regulator</fullName>
    </submittedName>
</protein>
<dbReference type="Proteomes" id="UP001172911">
    <property type="component" value="Unassembled WGS sequence"/>
</dbReference>
<comment type="caution">
    <text evidence="5">The sequence shown here is derived from an EMBL/GenBank/DDBJ whole genome shotgun (WGS) entry which is preliminary data.</text>
</comment>
<keyword evidence="3" id="KW-0804">Transcription</keyword>